<sequence length="61" mass="6388">MGGGVIFERGPPCVVHLASSRTVSVADLWEVEEDLMPLIHAFLKTLSGLGCGRGGAVSRAH</sequence>
<comment type="caution">
    <text evidence="1">The sequence shown here is derived from an EMBL/GenBank/DDBJ whole genome shotgun (WGS) entry which is preliminary data.</text>
</comment>
<evidence type="ECO:0000313" key="1">
    <source>
        <dbReference type="EMBL" id="RVX08366.1"/>
    </source>
</evidence>
<accession>A0A438JHD7</accession>
<dbReference type="AlphaFoldDB" id="A0A438JHD7"/>
<protein>
    <submittedName>
        <fullName evidence="1">Uncharacterized protein</fullName>
    </submittedName>
</protein>
<evidence type="ECO:0000313" key="2">
    <source>
        <dbReference type="Proteomes" id="UP000288805"/>
    </source>
</evidence>
<reference evidence="1 2" key="1">
    <citation type="journal article" date="2018" name="PLoS Genet.">
        <title>Population sequencing reveals clonal diversity and ancestral inbreeding in the grapevine cultivar Chardonnay.</title>
        <authorList>
            <person name="Roach M.J."/>
            <person name="Johnson D.L."/>
            <person name="Bohlmann J."/>
            <person name="van Vuuren H.J."/>
            <person name="Jones S.J."/>
            <person name="Pretorius I.S."/>
            <person name="Schmidt S.A."/>
            <person name="Borneman A.R."/>
        </authorList>
    </citation>
    <scope>NUCLEOTIDE SEQUENCE [LARGE SCALE GENOMIC DNA]</scope>
    <source>
        <strain evidence="2">cv. Chardonnay</strain>
        <tissue evidence="1">Leaf</tissue>
    </source>
</reference>
<dbReference type="Proteomes" id="UP000288805">
    <property type="component" value="Unassembled WGS sequence"/>
</dbReference>
<proteinExistence type="predicted"/>
<organism evidence="1 2">
    <name type="scientific">Vitis vinifera</name>
    <name type="common">Grape</name>
    <dbReference type="NCBI Taxonomy" id="29760"/>
    <lineage>
        <taxon>Eukaryota</taxon>
        <taxon>Viridiplantae</taxon>
        <taxon>Streptophyta</taxon>
        <taxon>Embryophyta</taxon>
        <taxon>Tracheophyta</taxon>
        <taxon>Spermatophyta</taxon>
        <taxon>Magnoliopsida</taxon>
        <taxon>eudicotyledons</taxon>
        <taxon>Gunneridae</taxon>
        <taxon>Pentapetalae</taxon>
        <taxon>rosids</taxon>
        <taxon>Vitales</taxon>
        <taxon>Vitaceae</taxon>
        <taxon>Viteae</taxon>
        <taxon>Vitis</taxon>
    </lineage>
</organism>
<gene>
    <name evidence="1" type="ORF">CK203_017605</name>
</gene>
<name>A0A438JHD7_VITVI</name>
<dbReference type="EMBL" id="QGNW01000042">
    <property type="protein sequence ID" value="RVX08366.1"/>
    <property type="molecule type" value="Genomic_DNA"/>
</dbReference>